<organism evidence="11">
    <name type="scientific">Aphanochaete elegans</name>
    <dbReference type="NCBI Taxonomy" id="764105"/>
    <lineage>
        <taxon>Eukaryota</taxon>
        <taxon>Viridiplantae</taxon>
        <taxon>Chlorophyta</taxon>
        <taxon>core chlorophytes</taxon>
        <taxon>Chlorophyceae</taxon>
        <taxon>OCC clade</taxon>
        <taxon>Chaetophorales</taxon>
        <taxon>Aphanochaetaceae</taxon>
        <taxon>Aphanochaete</taxon>
    </lineage>
</organism>
<keyword evidence="6" id="KW-0548">Nucleotidyltransferase</keyword>
<dbReference type="PROSITE" id="PS51257">
    <property type="entry name" value="PROKAR_LIPOPROTEIN"/>
    <property type="match status" value="1"/>
</dbReference>
<keyword evidence="4" id="KW-0240">DNA-directed RNA polymerase</keyword>
<evidence type="ECO:0000256" key="2">
    <source>
        <dbReference type="ARBA" id="ARBA00007123"/>
    </source>
</evidence>
<dbReference type="GO" id="GO:0003899">
    <property type="term" value="F:DNA-directed RNA polymerase activity"/>
    <property type="evidence" value="ECO:0007669"/>
    <property type="project" value="UniProtKB-EC"/>
</dbReference>
<accession>A0A6H1XDQ2</accession>
<dbReference type="CDD" id="cd06928">
    <property type="entry name" value="RNAP_alpha_NTD"/>
    <property type="match status" value="1"/>
</dbReference>
<dbReference type="InterPro" id="IPR011263">
    <property type="entry name" value="DNA-dir_RNA_pol_RpoA/D/Rpb3"/>
</dbReference>
<dbReference type="InterPro" id="IPR036643">
    <property type="entry name" value="RNApol_insert_sf"/>
</dbReference>
<dbReference type="GeneID" id="54626616"/>
<dbReference type="FunFam" id="2.170.120.12:FF:000001">
    <property type="entry name" value="DNA-directed RNA polymerase subunit alpha"/>
    <property type="match status" value="1"/>
</dbReference>
<reference evidence="11" key="1">
    <citation type="submission" date="2019-11" db="EMBL/GenBank/DDBJ databases">
        <title>The Chloroplast Genome of the Green Alga Aphanochaete elegans.</title>
        <authorList>
            <person name="Liu B."/>
        </authorList>
    </citation>
    <scope>NUCLEOTIDE SEQUENCE</scope>
</reference>
<sequence length="527" mass="61023">MNKKKNDNCDELNLLTNPILVSCRESIIENKRSFYGRFYIGPLEIGQGITLANALRRVLLSELKGLAITSVEIEGVSHEYSNILGVRESVLDILLNLKQIVLKTKISLKRPQVAYIHCKGPGVLRASDILLPSFIQCVDPEQYITTLSYNGVLKMKLIIRQGKNYLVQKPTVTFSNSSSDQVKKINYFNFSDKLDLPNISDKIIYKNSKHITLKEKNILLKHTFTNLKSSKIVSLEILKSFFKTKKFSRTKISALFFKTDFKKLQSIRSIRQIFQNSKNKSWFIYLLKKQLISLVNINSVDTFKKTLVENVNNKSYFIKGSSLTKPLALDSIFMPVTKVNYILEENSQKLFGEFIQNDFLLQINQLNQESNKSSFSFKSISNNAKLGISDNFKNSFLNKNQEVLIKEIKKNNFKNYWLLFSDEFLDSNTNFPALFKSAHYFEKFNKSPKEIIILEIWTNGSILPRLALINATKQLLGLFIRFQKSKMMKSSFFKTNINYTETINNLSQHYDYFNSNFLYKSTNRLFK</sequence>
<dbReference type="RefSeq" id="YP_009774558.1">
    <property type="nucleotide sequence ID" value="NC_047440.1"/>
</dbReference>
<gene>
    <name evidence="11" type="primary">rpoA</name>
</gene>
<dbReference type="GO" id="GO:0046983">
    <property type="term" value="F:protein dimerization activity"/>
    <property type="evidence" value="ECO:0007669"/>
    <property type="project" value="InterPro"/>
</dbReference>
<evidence type="ECO:0000256" key="9">
    <source>
        <dbReference type="ARBA" id="ARBA00048552"/>
    </source>
</evidence>
<geneLocation type="chloroplast" evidence="11"/>
<dbReference type="InterPro" id="IPR011262">
    <property type="entry name" value="DNA-dir_RNA_pol_insert"/>
</dbReference>
<dbReference type="GO" id="GO:0005737">
    <property type="term" value="C:cytoplasm"/>
    <property type="evidence" value="ECO:0007669"/>
    <property type="project" value="UniProtKB-ARBA"/>
</dbReference>
<evidence type="ECO:0000259" key="10">
    <source>
        <dbReference type="SMART" id="SM00662"/>
    </source>
</evidence>
<evidence type="ECO:0000256" key="7">
    <source>
        <dbReference type="ARBA" id="ARBA00023163"/>
    </source>
</evidence>
<dbReference type="SMART" id="SM00662">
    <property type="entry name" value="RPOLD"/>
    <property type="match status" value="1"/>
</dbReference>
<dbReference type="EC" id="2.7.7.6" evidence="3"/>
<dbReference type="Pfam" id="PF01193">
    <property type="entry name" value="RNA_pol_L"/>
    <property type="match status" value="1"/>
</dbReference>
<comment type="catalytic activity">
    <reaction evidence="9">
        <text>RNA(n) + a ribonucleoside 5'-triphosphate = RNA(n+1) + diphosphate</text>
        <dbReference type="Rhea" id="RHEA:21248"/>
        <dbReference type="Rhea" id="RHEA-COMP:14527"/>
        <dbReference type="Rhea" id="RHEA-COMP:17342"/>
        <dbReference type="ChEBI" id="CHEBI:33019"/>
        <dbReference type="ChEBI" id="CHEBI:61557"/>
        <dbReference type="ChEBI" id="CHEBI:140395"/>
        <dbReference type="EC" id="2.7.7.6"/>
    </reaction>
</comment>
<dbReference type="SUPFAM" id="SSF55257">
    <property type="entry name" value="RBP11-like subunits of RNA polymerase"/>
    <property type="match status" value="1"/>
</dbReference>
<dbReference type="Gene3D" id="2.170.120.12">
    <property type="entry name" value="DNA-directed RNA polymerase, insert domain"/>
    <property type="match status" value="1"/>
</dbReference>
<keyword evidence="5" id="KW-0808">Transferase</keyword>
<dbReference type="Gene3D" id="3.30.1360.10">
    <property type="entry name" value="RNA polymerase, RBP11-like subunit"/>
    <property type="match status" value="2"/>
</dbReference>
<evidence type="ECO:0000256" key="3">
    <source>
        <dbReference type="ARBA" id="ARBA00012418"/>
    </source>
</evidence>
<comment type="similarity">
    <text evidence="2">Belongs to the RNA polymerase alpha chain family.</text>
</comment>
<evidence type="ECO:0000256" key="4">
    <source>
        <dbReference type="ARBA" id="ARBA00022478"/>
    </source>
</evidence>
<dbReference type="InterPro" id="IPR036603">
    <property type="entry name" value="RBP11-like"/>
</dbReference>
<evidence type="ECO:0000256" key="1">
    <source>
        <dbReference type="ARBA" id="ARBA00004026"/>
    </source>
</evidence>
<feature type="domain" description="DNA-directed RNA polymerase RpoA/D/Rpb3-type" evidence="10">
    <location>
        <begin position="35"/>
        <end position="223"/>
    </location>
</feature>
<dbReference type="GO" id="GO:0000428">
    <property type="term" value="C:DNA-directed RNA polymerase complex"/>
    <property type="evidence" value="ECO:0007669"/>
    <property type="project" value="UniProtKB-KW"/>
</dbReference>
<dbReference type="Pfam" id="PF01000">
    <property type="entry name" value="RNA_pol_A_bac"/>
    <property type="match status" value="1"/>
</dbReference>
<dbReference type="EMBL" id="MN701585">
    <property type="protein sequence ID" value="QJA13749.1"/>
    <property type="molecule type" value="Genomic_DNA"/>
</dbReference>
<protein>
    <recommendedName>
        <fullName evidence="3">DNA-directed RNA polymerase</fullName>
        <ecNumber evidence="3">2.7.7.6</ecNumber>
    </recommendedName>
    <alternativeName>
        <fullName evidence="8">Plastid-encoded RNA polymerase subunit alpha</fullName>
    </alternativeName>
</protein>
<proteinExistence type="inferred from homology"/>
<name>A0A6H1XDQ2_9CHLO</name>
<evidence type="ECO:0000256" key="8">
    <source>
        <dbReference type="ARBA" id="ARBA00031776"/>
    </source>
</evidence>
<keyword evidence="11" id="KW-0150">Chloroplast</keyword>
<comment type="function">
    <text evidence="1">DNA-dependent RNA polymerase catalyzes the transcription of DNA into RNA using the four ribonucleoside triphosphates as substrates.</text>
</comment>
<keyword evidence="7" id="KW-0804">Transcription</keyword>
<dbReference type="SUPFAM" id="SSF56553">
    <property type="entry name" value="Insert subdomain of RNA polymerase alpha subunit"/>
    <property type="match status" value="1"/>
</dbReference>
<dbReference type="GO" id="GO:0006351">
    <property type="term" value="P:DNA-templated transcription"/>
    <property type="evidence" value="ECO:0007669"/>
    <property type="project" value="InterPro"/>
</dbReference>
<evidence type="ECO:0000256" key="6">
    <source>
        <dbReference type="ARBA" id="ARBA00022695"/>
    </source>
</evidence>
<evidence type="ECO:0000313" key="11">
    <source>
        <dbReference type="EMBL" id="QJA13749.1"/>
    </source>
</evidence>
<keyword evidence="11" id="KW-0934">Plastid</keyword>
<evidence type="ECO:0000256" key="5">
    <source>
        <dbReference type="ARBA" id="ARBA00022679"/>
    </source>
</evidence>
<dbReference type="AlphaFoldDB" id="A0A6H1XDQ2"/>